<evidence type="ECO:0000313" key="7">
    <source>
        <dbReference type="Proteomes" id="UP000001887"/>
    </source>
</evidence>
<keyword evidence="1" id="KW-0719">Serine esterase</keyword>
<protein>
    <submittedName>
        <fullName evidence="6">Putative acetyl xylan esterase</fullName>
    </submittedName>
</protein>
<dbReference type="KEGG" id="psl:Psta_1961"/>
<dbReference type="HOGENOM" id="CLU_045118_0_0_0"/>
<name>D2R0N7_PIRSD</name>
<dbReference type="InterPro" id="IPR054579">
    <property type="entry name" value="GCE-like_dom"/>
</dbReference>
<dbReference type="Pfam" id="PF22244">
    <property type="entry name" value="GCE_fung"/>
    <property type="match status" value="1"/>
</dbReference>
<evidence type="ECO:0000256" key="3">
    <source>
        <dbReference type="ARBA" id="ARBA00022801"/>
    </source>
</evidence>
<organism evidence="6 7">
    <name type="scientific">Pirellula staleyi (strain ATCC 27377 / DSM 6068 / ICPB 4128)</name>
    <name type="common">Pirella staleyi</name>
    <dbReference type="NCBI Taxonomy" id="530564"/>
    <lineage>
        <taxon>Bacteria</taxon>
        <taxon>Pseudomonadati</taxon>
        <taxon>Planctomycetota</taxon>
        <taxon>Planctomycetia</taxon>
        <taxon>Pirellulales</taxon>
        <taxon>Pirellulaceae</taxon>
        <taxon>Pirellula</taxon>
    </lineage>
</organism>
<evidence type="ECO:0000256" key="4">
    <source>
        <dbReference type="SAM" id="SignalP"/>
    </source>
</evidence>
<dbReference type="EMBL" id="CP001848">
    <property type="protein sequence ID" value="ADB16635.1"/>
    <property type="molecule type" value="Genomic_DNA"/>
</dbReference>
<gene>
    <name evidence="6" type="ordered locus">Psta_1961</name>
</gene>
<reference evidence="6 7" key="1">
    <citation type="journal article" date="2009" name="Stand. Genomic Sci.">
        <title>Complete genome sequence of Pirellula staleyi type strain (ATCC 27377).</title>
        <authorList>
            <person name="Clum A."/>
            <person name="Tindall B.J."/>
            <person name="Sikorski J."/>
            <person name="Ivanova N."/>
            <person name="Mavrommatis K."/>
            <person name="Lucas S."/>
            <person name="Glavina del Rio T."/>
            <person name="Nolan M."/>
            <person name="Chen F."/>
            <person name="Tice H."/>
            <person name="Pitluck S."/>
            <person name="Cheng J.F."/>
            <person name="Chertkov O."/>
            <person name="Brettin T."/>
            <person name="Han C."/>
            <person name="Detter J.C."/>
            <person name="Kuske C."/>
            <person name="Bruce D."/>
            <person name="Goodwin L."/>
            <person name="Ovchinikova G."/>
            <person name="Pati A."/>
            <person name="Mikhailova N."/>
            <person name="Chen A."/>
            <person name="Palaniappan K."/>
            <person name="Land M."/>
            <person name="Hauser L."/>
            <person name="Chang Y.J."/>
            <person name="Jeffries C.D."/>
            <person name="Chain P."/>
            <person name="Rohde M."/>
            <person name="Goker M."/>
            <person name="Bristow J."/>
            <person name="Eisen J.A."/>
            <person name="Markowitz V."/>
            <person name="Hugenholtz P."/>
            <person name="Kyrpides N.C."/>
            <person name="Klenk H.P."/>
            <person name="Lapidus A."/>
        </authorList>
    </citation>
    <scope>NUCLEOTIDE SEQUENCE [LARGE SCALE GENOMIC DNA]</scope>
    <source>
        <strain evidence="7">ATCC 27377 / DSM 6068 / ICPB 4128</strain>
    </source>
</reference>
<dbReference type="Gene3D" id="3.40.50.1820">
    <property type="entry name" value="alpha/beta hydrolase"/>
    <property type="match status" value="1"/>
</dbReference>
<dbReference type="Proteomes" id="UP000001887">
    <property type="component" value="Chromosome"/>
</dbReference>
<keyword evidence="2 4" id="KW-0732">Signal</keyword>
<sequence precursor="true">MLRYPCRALAITQALALLFAMNLSLASAEEFPTFDQLQPSAELPALLIDEAGKPITTAEAWSKKRDTLKAQFQHWMYGRLPPKPAQVKYETLFTDEKALGGKATVREIRISFVEPALSKRQHVLLVTPNGVEKPGVFIGMNFCGNHTVLPDTKIALPEGWVGKGCVGVENERATDAGRGAQTEVWNAELIVSRGYALATFYSGDIDPDTPDLADGIGPAFYKPGQTAAEGDDAGTIALWAWGFHRVADLVTTEFKDTIDASKIASVGHSRNGKTALLAAAMDDRFSIAIPSQAGCGGTAPSRGKVGEQVKQINKNFPHWFCDNFLLFNEHPDLLPFDQHALVAICAPRAVLFANAEEDTWANPMGQFEVLQAAEPVFKLLGTSGLAEAKEPVMNQLVGGRLGFFYRPGKHSMSTTDWTAYLDFADQQWK</sequence>
<evidence type="ECO:0000256" key="2">
    <source>
        <dbReference type="ARBA" id="ARBA00022729"/>
    </source>
</evidence>
<dbReference type="AlphaFoldDB" id="D2R0N7"/>
<dbReference type="InterPro" id="IPR029058">
    <property type="entry name" value="AB_hydrolase_fold"/>
</dbReference>
<proteinExistence type="predicted"/>
<evidence type="ECO:0000259" key="5">
    <source>
        <dbReference type="Pfam" id="PF22244"/>
    </source>
</evidence>
<dbReference type="SUPFAM" id="SSF53474">
    <property type="entry name" value="alpha/beta-Hydrolases"/>
    <property type="match status" value="1"/>
</dbReference>
<evidence type="ECO:0000256" key="1">
    <source>
        <dbReference type="ARBA" id="ARBA00022487"/>
    </source>
</evidence>
<dbReference type="GO" id="GO:0052689">
    <property type="term" value="F:carboxylic ester hydrolase activity"/>
    <property type="evidence" value="ECO:0007669"/>
    <property type="project" value="UniProtKB-KW"/>
</dbReference>
<feature type="domain" description="4-O-methyl-glucuronoyl methylesterase-like" evidence="5">
    <location>
        <begin position="191"/>
        <end position="381"/>
    </location>
</feature>
<evidence type="ECO:0000313" key="6">
    <source>
        <dbReference type="EMBL" id="ADB16635.1"/>
    </source>
</evidence>
<keyword evidence="7" id="KW-1185">Reference proteome</keyword>
<accession>D2R0N7</accession>
<dbReference type="eggNOG" id="COG1073">
    <property type="taxonomic scope" value="Bacteria"/>
</dbReference>
<feature type="chain" id="PRO_5003035329" evidence="4">
    <location>
        <begin position="29"/>
        <end position="429"/>
    </location>
</feature>
<dbReference type="STRING" id="530564.Psta_1961"/>
<keyword evidence="3" id="KW-0378">Hydrolase</keyword>
<dbReference type="ESTHER" id="pirsd-d2r0n7">
    <property type="family name" value="Glucuronoyl_esterase"/>
</dbReference>
<feature type="signal peptide" evidence="4">
    <location>
        <begin position="1"/>
        <end position="28"/>
    </location>
</feature>
<dbReference type="OrthoDB" id="9809261at2"/>